<organism evidence="1">
    <name type="scientific">Clastoptera arizonana</name>
    <name type="common">Arizona spittle bug</name>
    <dbReference type="NCBI Taxonomy" id="38151"/>
    <lineage>
        <taxon>Eukaryota</taxon>
        <taxon>Metazoa</taxon>
        <taxon>Ecdysozoa</taxon>
        <taxon>Arthropoda</taxon>
        <taxon>Hexapoda</taxon>
        <taxon>Insecta</taxon>
        <taxon>Pterygota</taxon>
        <taxon>Neoptera</taxon>
        <taxon>Paraneoptera</taxon>
        <taxon>Hemiptera</taxon>
        <taxon>Auchenorrhyncha</taxon>
        <taxon>Cercopoidea</taxon>
        <taxon>Clastopteridae</taxon>
        <taxon>Clastoptera</taxon>
    </lineage>
</organism>
<name>A0A1B6CB43_9HEMI</name>
<dbReference type="EMBL" id="GEDC01026828">
    <property type="protein sequence ID" value="JAS10470.1"/>
    <property type="molecule type" value="Transcribed_RNA"/>
</dbReference>
<dbReference type="AlphaFoldDB" id="A0A1B6CB43"/>
<protein>
    <submittedName>
        <fullName evidence="1">Uncharacterized protein</fullName>
    </submittedName>
</protein>
<accession>A0A1B6CB43</accession>
<reference evidence="1" key="1">
    <citation type="submission" date="2015-12" db="EMBL/GenBank/DDBJ databases">
        <title>De novo transcriptome assembly of four potential Pierce s Disease insect vectors from Arizona vineyards.</title>
        <authorList>
            <person name="Tassone E.E."/>
        </authorList>
    </citation>
    <scope>NUCLEOTIDE SEQUENCE</scope>
</reference>
<evidence type="ECO:0000313" key="1">
    <source>
        <dbReference type="EMBL" id="JAS10470.1"/>
    </source>
</evidence>
<sequence>LVGSNTEGVMYNQWLSYSELRIRVIDFLGMYTEVLLKPKLVSMNLSNVDIDKTVEFAKSKSLQDPASSTKLLTQLTDSFNIFPNKHRYVPKILELLAKDKVDDIQSMKRVLAALYRTLYKGLNTPERYGMGPKVIWISRELLHTICVGMYRQILISNMSLQIMFDRSELKKTAVSIFISISIILHASEQYVESNKWNLSIVGNKYSLVLTK</sequence>
<feature type="non-terminal residue" evidence="1">
    <location>
        <position position="211"/>
    </location>
</feature>
<proteinExistence type="predicted"/>
<feature type="non-terminal residue" evidence="1">
    <location>
        <position position="1"/>
    </location>
</feature>
<gene>
    <name evidence="1" type="ORF">g.976</name>
</gene>